<protein>
    <submittedName>
        <fullName evidence="2">Uncharacterized protein</fullName>
    </submittedName>
</protein>
<feature type="transmembrane region" description="Helical" evidence="1">
    <location>
        <begin position="16"/>
        <end position="35"/>
    </location>
</feature>
<dbReference type="EMBL" id="HBUF01115860">
    <property type="protein sequence ID" value="CAG6641144.1"/>
    <property type="molecule type" value="Transcribed_RNA"/>
</dbReference>
<accession>A0A8D8R1S4</accession>
<name>A0A8D8R1S4_9HEMI</name>
<keyword evidence="1" id="KW-0812">Transmembrane</keyword>
<evidence type="ECO:0000313" key="2">
    <source>
        <dbReference type="EMBL" id="CAG6641144.1"/>
    </source>
</evidence>
<keyword evidence="1" id="KW-1133">Transmembrane helix</keyword>
<sequence>MFCLFDFLSVFISSELAMFSFTLAVPFFFVIISLFGSLSFSVVSFVFLMTCFGFMIFGLLMSHLTVLTVPLAFPSSCILLSLFLLFEFFILFTSPSPFFLMLSS</sequence>
<dbReference type="AlphaFoldDB" id="A0A8D8R1S4"/>
<feature type="transmembrane region" description="Helical" evidence="1">
    <location>
        <begin position="42"/>
        <end position="65"/>
    </location>
</feature>
<feature type="transmembrane region" description="Helical" evidence="1">
    <location>
        <begin position="71"/>
        <end position="92"/>
    </location>
</feature>
<proteinExistence type="predicted"/>
<keyword evidence="1" id="KW-0472">Membrane</keyword>
<reference evidence="2" key="1">
    <citation type="submission" date="2021-05" db="EMBL/GenBank/DDBJ databases">
        <authorList>
            <person name="Alioto T."/>
            <person name="Alioto T."/>
            <person name="Gomez Garrido J."/>
        </authorList>
    </citation>
    <scope>NUCLEOTIDE SEQUENCE</scope>
</reference>
<evidence type="ECO:0000256" key="1">
    <source>
        <dbReference type="SAM" id="Phobius"/>
    </source>
</evidence>
<organism evidence="2">
    <name type="scientific">Cacopsylla melanoneura</name>
    <dbReference type="NCBI Taxonomy" id="428564"/>
    <lineage>
        <taxon>Eukaryota</taxon>
        <taxon>Metazoa</taxon>
        <taxon>Ecdysozoa</taxon>
        <taxon>Arthropoda</taxon>
        <taxon>Hexapoda</taxon>
        <taxon>Insecta</taxon>
        <taxon>Pterygota</taxon>
        <taxon>Neoptera</taxon>
        <taxon>Paraneoptera</taxon>
        <taxon>Hemiptera</taxon>
        <taxon>Sternorrhyncha</taxon>
        <taxon>Psylloidea</taxon>
        <taxon>Psyllidae</taxon>
        <taxon>Psyllinae</taxon>
        <taxon>Cacopsylla</taxon>
    </lineage>
</organism>